<dbReference type="GO" id="GO:0006631">
    <property type="term" value="P:fatty acid metabolic process"/>
    <property type="evidence" value="ECO:0007669"/>
    <property type="project" value="UniProtKB-KW"/>
</dbReference>
<dbReference type="CDD" id="cd06558">
    <property type="entry name" value="crotonase-like"/>
    <property type="match status" value="1"/>
</dbReference>
<keyword evidence="4" id="KW-0443">Lipid metabolism</keyword>
<dbReference type="Proteomes" id="UP000199475">
    <property type="component" value="Unassembled WGS sequence"/>
</dbReference>
<evidence type="ECO:0000313" key="8">
    <source>
        <dbReference type="Proteomes" id="UP000199475"/>
    </source>
</evidence>
<name>A0A1G9L670_9ACTN</name>
<accession>A0A1G9L670</accession>
<evidence type="ECO:0000256" key="6">
    <source>
        <dbReference type="ARBA" id="ARBA00040545"/>
    </source>
</evidence>
<evidence type="ECO:0000256" key="4">
    <source>
        <dbReference type="ARBA" id="ARBA00023098"/>
    </source>
</evidence>
<sequence>MAEALVHLEVEDTVAVVTLNNPAKRGALSMDAMKGLIESFRQVAERRDVHAAVLRSEGTVFSAGHDLGEVRNADHDQLRRIFGTCAELMQLIQRIPQPVIAQVQGLATAAGCQLVATCDLAVAAETAGFATPGVRIGLFCSTPMVALTRAVDRKTAMKMLLTGEPIGAAEARAQGLVSHVVAPEELTEATMAVARRVAGFSSATVSVGKRAFYEQAELSTAEAYAHMVEVMAANALAPDAKEGIGAFLDKREPVWQHRS</sequence>
<dbReference type="NCBIfam" id="NF006008">
    <property type="entry name" value="PRK08139.1"/>
    <property type="match status" value="1"/>
</dbReference>
<dbReference type="AlphaFoldDB" id="A0A1G9L670"/>
<dbReference type="PANTHER" id="PTHR43602:SF1">
    <property type="entry name" value="ENOYL-COA HYDRATASE DOMAIN-CONTAINING PROTEIN 3, MITOCHONDRIAL"/>
    <property type="match status" value="1"/>
</dbReference>
<keyword evidence="3" id="KW-0809">Transit peptide</keyword>
<comment type="function">
    <text evidence="5">May play a role in fatty acid biosynthesis and insulin sensitivity.</text>
</comment>
<dbReference type="InterPro" id="IPR001753">
    <property type="entry name" value="Enoyl-CoA_hydra/iso"/>
</dbReference>
<dbReference type="EMBL" id="FNGP01000003">
    <property type="protein sequence ID" value="SDL57442.1"/>
    <property type="molecule type" value="Genomic_DNA"/>
</dbReference>
<dbReference type="PANTHER" id="PTHR43602">
    <property type="match status" value="1"/>
</dbReference>
<dbReference type="InterPro" id="IPR029045">
    <property type="entry name" value="ClpP/crotonase-like_dom_sf"/>
</dbReference>
<comment type="similarity">
    <text evidence="1">Belongs to the enoyl-CoA hydratase/isomerase family.</text>
</comment>
<dbReference type="GO" id="GO:0016836">
    <property type="term" value="F:hydro-lyase activity"/>
    <property type="evidence" value="ECO:0007669"/>
    <property type="project" value="TreeGrafter"/>
</dbReference>
<dbReference type="InterPro" id="IPR014748">
    <property type="entry name" value="Enoyl-CoA_hydra_C"/>
</dbReference>
<reference evidence="7 8" key="1">
    <citation type="submission" date="2016-10" db="EMBL/GenBank/DDBJ databases">
        <authorList>
            <person name="de Groot N.N."/>
        </authorList>
    </citation>
    <scope>NUCLEOTIDE SEQUENCE [LARGE SCALE GENOMIC DNA]</scope>
    <source>
        <strain evidence="7 8">CGMCC 1.9159</strain>
    </source>
</reference>
<evidence type="ECO:0000256" key="3">
    <source>
        <dbReference type="ARBA" id="ARBA00022946"/>
    </source>
</evidence>
<evidence type="ECO:0000256" key="1">
    <source>
        <dbReference type="ARBA" id="ARBA00005254"/>
    </source>
</evidence>
<dbReference type="SUPFAM" id="SSF52096">
    <property type="entry name" value="ClpP/crotonase"/>
    <property type="match status" value="1"/>
</dbReference>
<keyword evidence="8" id="KW-1185">Reference proteome</keyword>
<proteinExistence type="inferred from homology"/>
<dbReference type="InterPro" id="IPR052377">
    <property type="entry name" value="Mitochondrial_ECH-domain"/>
</dbReference>
<gene>
    <name evidence="7" type="ORF">SAMN04488242_2055</name>
</gene>
<keyword evidence="2" id="KW-0276">Fatty acid metabolism</keyword>
<dbReference type="Gene3D" id="1.10.12.10">
    <property type="entry name" value="Lyase 2-enoyl-coa Hydratase, Chain A, domain 2"/>
    <property type="match status" value="1"/>
</dbReference>
<dbReference type="Pfam" id="PF00378">
    <property type="entry name" value="ECH_1"/>
    <property type="match status" value="1"/>
</dbReference>
<evidence type="ECO:0000313" key="7">
    <source>
        <dbReference type="EMBL" id="SDL57442.1"/>
    </source>
</evidence>
<dbReference type="STRING" id="686624.SAMN04488242_2055"/>
<evidence type="ECO:0000256" key="2">
    <source>
        <dbReference type="ARBA" id="ARBA00022832"/>
    </source>
</evidence>
<evidence type="ECO:0000256" key="5">
    <source>
        <dbReference type="ARBA" id="ARBA00037410"/>
    </source>
</evidence>
<organism evidence="7 8">
    <name type="scientific">Tessaracoccus oleiagri</name>
    <dbReference type="NCBI Taxonomy" id="686624"/>
    <lineage>
        <taxon>Bacteria</taxon>
        <taxon>Bacillati</taxon>
        <taxon>Actinomycetota</taxon>
        <taxon>Actinomycetes</taxon>
        <taxon>Propionibacteriales</taxon>
        <taxon>Propionibacteriaceae</taxon>
        <taxon>Tessaracoccus</taxon>
    </lineage>
</organism>
<protein>
    <recommendedName>
        <fullName evidence="6">Enoyl-CoA hydratase domain-containing protein 3, mitochondrial</fullName>
    </recommendedName>
</protein>
<dbReference type="RefSeq" id="WP_093251671.1">
    <property type="nucleotide sequence ID" value="NZ_FNGP01000003.1"/>
</dbReference>
<dbReference type="Gene3D" id="3.90.226.10">
    <property type="entry name" value="2-enoyl-CoA Hydratase, Chain A, domain 1"/>
    <property type="match status" value="1"/>
</dbReference>
<dbReference type="OrthoDB" id="8452484at2"/>